<evidence type="ECO:0000313" key="16">
    <source>
        <dbReference type="Proteomes" id="UP000629468"/>
    </source>
</evidence>
<comment type="caution">
    <text evidence="15">The sequence shown here is derived from an EMBL/GenBank/DDBJ whole genome shotgun (WGS) entry which is preliminary data.</text>
</comment>
<keyword evidence="1" id="KW-0479">Metal-binding</keyword>
<feature type="domain" description="HTH myb-type" evidence="14">
    <location>
        <begin position="90"/>
        <end position="137"/>
    </location>
</feature>
<dbReference type="EMBL" id="JABXXO010000003">
    <property type="protein sequence ID" value="KAF7783021.1"/>
    <property type="molecule type" value="Genomic_DNA"/>
</dbReference>
<evidence type="ECO:0000259" key="11">
    <source>
        <dbReference type="PROSITE" id="PS50135"/>
    </source>
</evidence>
<reference evidence="15 16" key="1">
    <citation type="journal article" name="Sci. Rep.">
        <title>Telomere-to-telomere assembled and centromere annotated genomes of the two main subspecies of the button mushroom Agaricus bisporus reveal especially polymorphic chromosome ends.</title>
        <authorList>
            <person name="Sonnenberg A.S.M."/>
            <person name="Sedaghat-Telgerd N."/>
            <person name="Lavrijssen B."/>
            <person name="Ohm R.A."/>
            <person name="Hendrickx P.M."/>
            <person name="Scholtmeijer K."/>
            <person name="Baars J.J.P."/>
            <person name="van Peer A."/>
        </authorList>
    </citation>
    <scope>NUCLEOTIDE SEQUENCE [LARGE SCALE GENOMIC DNA]</scope>
    <source>
        <strain evidence="15 16">H119_p4</strain>
    </source>
</reference>
<keyword evidence="2 8" id="KW-0863">Zinc-finger</keyword>
<dbReference type="InterPro" id="IPR041983">
    <property type="entry name" value="ADA2-like_ZZ"/>
</dbReference>
<organism evidence="15 16">
    <name type="scientific">Agaricus bisporus var. burnettii</name>
    <dbReference type="NCBI Taxonomy" id="192524"/>
    <lineage>
        <taxon>Eukaryota</taxon>
        <taxon>Fungi</taxon>
        <taxon>Dikarya</taxon>
        <taxon>Basidiomycota</taxon>
        <taxon>Agaricomycotina</taxon>
        <taxon>Agaricomycetes</taxon>
        <taxon>Agaricomycetidae</taxon>
        <taxon>Agaricales</taxon>
        <taxon>Agaricineae</taxon>
        <taxon>Agaricaceae</taxon>
        <taxon>Agaricus</taxon>
    </lineage>
</organism>
<evidence type="ECO:0000256" key="5">
    <source>
        <dbReference type="ARBA" id="ARBA00023163"/>
    </source>
</evidence>
<feature type="compositionally biased region" description="Low complexity" evidence="9">
    <location>
        <begin position="442"/>
        <end position="451"/>
    </location>
</feature>
<dbReference type="InterPro" id="IPR009057">
    <property type="entry name" value="Homeodomain-like_sf"/>
</dbReference>
<protein>
    <recommendedName>
        <fullName evidence="7">Transcriptional adapter 2</fullName>
    </recommendedName>
</protein>
<feature type="compositionally biased region" description="Low complexity" evidence="9">
    <location>
        <begin position="612"/>
        <end position="628"/>
    </location>
</feature>
<feature type="region of interest" description="Disordered" evidence="9">
    <location>
        <begin position="259"/>
        <end position="278"/>
    </location>
</feature>
<dbReference type="OMA" id="YNGNHRP"/>
<dbReference type="GO" id="GO:0070461">
    <property type="term" value="C:SAGA-type complex"/>
    <property type="evidence" value="ECO:0007669"/>
    <property type="project" value="TreeGrafter"/>
</dbReference>
<dbReference type="GO" id="GO:0006338">
    <property type="term" value="P:chromatin remodeling"/>
    <property type="evidence" value="ECO:0007669"/>
    <property type="project" value="TreeGrafter"/>
</dbReference>
<feature type="domain" description="SANT" evidence="13">
    <location>
        <begin position="85"/>
        <end position="137"/>
    </location>
</feature>
<dbReference type="InterPro" id="IPR017930">
    <property type="entry name" value="Myb_dom"/>
</dbReference>
<dbReference type="InterPro" id="IPR007526">
    <property type="entry name" value="SWIRM"/>
</dbReference>
<keyword evidence="4 7" id="KW-0805">Transcription regulation</keyword>
<name>A0A8H7F8Y5_AGABI</name>
<keyword evidence="5 7" id="KW-0804">Transcription</keyword>
<evidence type="ECO:0000256" key="9">
    <source>
        <dbReference type="SAM" id="MobiDB-lite"/>
    </source>
</evidence>
<feature type="region of interest" description="Disordered" evidence="9">
    <location>
        <begin position="428"/>
        <end position="496"/>
    </location>
</feature>
<dbReference type="AlphaFoldDB" id="A0A8H7F8Y5"/>
<dbReference type="PROSITE" id="PS51293">
    <property type="entry name" value="SANT"/>
    <property type="match status" value="1"/>
</dbReference>
<dbReference type="PANTHER" id="PTHR12374:SF20">
    <property type="entry name" value="TRANSCRIPTIONAL ADAPTER 2-ALPHA"/>
    <property type="match status" value="1"/>
</dbReference>
<feature type="domain" description="ZZ-type" evidence="11">
    <location>
        <begin position="22"/>
        <end position="83"/>
    </location>
</feature>
<dbReference type="PROSITE" id="PS50090">
    <property type="entry name" value="MYB_LIKE"/>
    <property type="match status" value="1"/>
</dbReference>
<dbReference type="PROSITE" id="PS50934">
    <property type="entry name" value="SWIRM"/>
    <property type="match status" value="1"/>
</dbReference>
<dbReference type="Gene3D" id="1.10.10.60">
    <property type="entry name" value="Homeodomain-like"/>
    <property type="match status" value="1"/>
</dbReference>
<keyword evidence="6 7" id="KW-0539">Nucleus</keyword>
<evidence type="ECO:0000256" key="4">
    <source>
        <dbReference type="ARBA" id="ARBA00023015"/>
    </source>
</evidence>
<comment type="subcellular location">
    <subcellularLocation>
        <location evidence="7">Nucleus</location>
    </subcellularLocation>
</comment>
<evidence type="ECO:0000256" key="8">
    <source>
        <dbReference type="PROSITE-ProRule" id="PRU00228"/>
    </source>
</evidence>
<keyword evidence="3" id="KW-0862">Zinc</keyword>
<feature type="compositionally biased region" description="Polar residues" evidence="9">
    <location>
        <begin position="585"/>
        <end position="596"/>
    </location>
</feature>
<dbReference type="FunFam" id="1.10.10.10:FF:000087">
    <property type="entry name" value="Transcriptional adapter 2"/>
    <property type="match status" value="1"/>
</dbReference>
<dbReference type="PANTHER" id="PTHR12374">
    <property type="entry name" value="TRANSCRIPTIONAL ADAPTOR 2 ADA2 -RELATED"/>
    <property type="match status" value="1"/>
</dbReference>
<dbReference type="Proteomes" id="UP000629468">
    <property type="component" value="Unassembled WGS sequence"/>
</dbReference>
<dbReference type="SUPFAM" id="SSF57850">
    <property type="entry name" value="RING/U-box"/>
    <property type="match status" value="1"/>
</dbReference>
<dbReference type="GO" id="GO:0003682">
    <property type="term" value="F:chromatin binding"/>
    <property type="evidence" value="ECO:0007669"/>
    <property type="project" value="TreeGrafter"/>
</dbReference>
<dbReference type="InterPro" id="IPR000433">
    <property type="entry name" value="Znf_ZZ"/>
</dbReference>
<dbReference type="PROSITE" id="PS50135">
    <property type="entry name" value="ZF_ZZ_2"/>
    <property type="match status" value="1"/>
</dbReference>
<dbReference type="SUPFAM" id="SSF46689">
    <property type="entry name" value="Homeodomain-like"/>
    <property type="match status" value="2"/>
</dbReference>
<dbReference type="InterPro" id="IPR036388">
    <property type="entry name" value="WH-like_DNA-bd_sf"/>
</dbReference>
<evidence type="ECO:0000256" key="7">
    <source>
        <dbReference type="PIRNR" id="PIRNR025024"/>
    </source>
</evidence>
<dbReference type="Pfam" id="PF00249">
    <property type="entry name" value="Myb_DNA-binding"/>
    <property type="match status" value="1"/>
</dbReference>
<evidence type="ECO:0000256" key="3">
    <source>
        <dbReference type="ARBA" id="ARBA00022833"/>
    </source>
</evidence>
<evidence type="ECO:0000259" key="12">
    <source>
        <dbReference type="PROSITE" id="PS50934"/>
    </source>
</evidence>
<dbReference type="CDD" id="cd00167">
    <property type="entry name" value="SANT"/>
    <property type="match status" value="1"/>
</dbReference>
<feature type="region of interest" description="Disordered" evidence="9">
    <location>
        <begin position="288"/>
        <end position="315"/>
    </location>
</feature>
<dbReference type="GO" id="GO:0003713">
    <property type="term" value="F:transcription coactivator activity"/>
    <property type="evidence" value="ECO:0007669"/>
    <property type="project" value="InterPro"/>
</dbReference>
<evidence type="ECO:0000259" key="10">
    <source>
        <dbReference type="PROSITE" id="PS50090"/>
    </source>
</evidence>
<feature type="domain" description="SWIRM" evidence="12">
    <location>
        <begin position="481"/>
        <end position="577"/>
    </location>
</feature>
<accession>A0A8H7F8Y5</accession>
<dbReference type="PIRSF" id="PIRSF025024">
    <property type="entry name" value="Transcriptional_adaptor_2"/>
    <property type="match status" value="1"/>
</dbReference>
<dbReference type="CDD" id="cd02335">
    <property type="entry name" value="ZZ_ADA2"/>
    <property type="match status" value="1"/>
</dbReference>
<dbReference type="GO" id="GO:0005634">
    <property type="term" value="C:nucleus"/>
    <property type="evidence" value="ECO:0007669"/>
    <property type="project" value="UniProtKB-SubCell"/>
</dbReference>
<dbReference type="Gene3D" id="1.10.10.10">
    <property type="entry name" value="Winged helix-like DNA-binding domain superfamily/Winged helix DNA-binding domain"/>
    <property type="match status" value="1"/>
</dbReference>
<proteinExistence type="predicted"/>
<dbReference type="Pfam" id="PF25299">
    <property type="entry name" value="ZZ_ADA2"/>
    <property type="match status" value="1"/>
</dbReference>
<dbReference type="InterPro" id="IPR001005">
    <property type="entry name" value="SANT/Myb"/>
</dbReference>
<feature type="compositionally biased region" description="Pro residues" evidence="9">
    <location>
        <begin position="479"/>
        <end position="490"/>
    </location>
</feature>
<feature type="compositionally biased region" description="Polar residues" evidence="9">
    <location>
        <begin position="629"/>
        <end position="641"/>
    </location>
</feature>
<evidence type="ECO:0000259" key="14">
    <source>
        <dbReference type="PROSITE" id="PS51294"/>
    </source>
</evidence>
<evidence type="ECO:0000256" key="1">
    <source>
        <dbReference type="ARBA" id="ARBA00022723"/>
    </source>
</evidence>
<dbReference type="Pfam" id="PF04433">
    <property type="entry name" value="SWIRM"/>
    <property type="match status" value="1"/>
</dbReference>
<evidence type="ECO:0000313" key="15">
    <source>
        <dbReference type="EMBL" id="KAF7783021.1"/>
    </source>
</evidence>
<dbReference type="InterPro" id="IPR016827">
    <property type="entry name" value="Ada2/TADA2"/>
</dbReference>
<dbReference type="InterPro" id="IPR017884">
    <property type="entry name" value="SANT_dom"/>
</dbReference>
<sequence length="641" mass="71944">MTVTQRKSQHIPDEVQTVNEPGEQYECDACACDLTHTVRIKCADPVCTNDEGVDICPACFCAGKEFKDHKRWHSYRVIELNSYPIFTEDWGADEELHLITGLAQHGMGNWKRISEHLGTRTKEDIEKHYESVYIDSPDWPLPRVDQHLFVDPDEFQARKRRRIAEMSSVTAPTQKVAPTSAPGVHEVASFLPGRLEFEHENDNDAEDRVKDLEFGICLEWGGDQIIEDEFDPDVQARLKIAEERNNGFLISGASITLPAGKGPPAPQTNGSINGHHVNGDVKRDVKSEDAAMANGSNGEEEEVEEPTRPPPYETKDSLKFKLTLLEEYAQRVEKRHQDKALMFERGLLEYKKIQAADKKKGKEEREILHRLRPFARLQTAEDYESFSADILYEAILRKRIQELQHYRRLGLSTAADIDKYENDLSKRTQVKVQARDYDRSQYRSSGRQSSGPDPRRSSLVSYCESDDRSREPTPRLPGSAPPVRRPPPPLNLANSPSLHLLTPAEQTLCSQLRILPKPYLVVKETLVREYARRGGKLRRREARDLVKIDVNKTSRIWDFLVQAGFLKITTDTASHSAPAAASGPQDASLQSSAINGSPSKSPRPPLPPAIASVSSASSSVNGSLYSSSQQVSQATWPPNPT</sequence>
<dbReference type="SMART" id="SM00717">
    <property type="entry name" value="SANT"/>
    <property type="match status" value="1"/>
</dbReference>
<evidence type="ECO:0000256" key="6">
    <source>
        <dbReference type="ARBA" id="ARBA00023242"/>
    </source>
</evidence>
<feature type="region of interest" description="Disordered" evidence="9">
    <location>
        <begin position="575"/>
        <end position="641"/>
    </location>
</feature>
<evidence type="ECO:0000256" key="2">
    <source>
        <dbReference type="ARBA" id="ARBA00022771"/>
    </source>
</evidence>
<gene>
    <name evidence="15" type="ORF">Agabi119p4_2397</name>
</gene>
<dbReference type="GO" id="GO:0008270">
    <property type="term" value="F:zinc ion binding"/>
    <property type="evidence" value="ECO:0007669"/>
    <property type="project" value="UniProtKB-KW"/>
</dbReference>
<dbReference type="PROSITE" id="PS51294">
    <property type="entry name" value="HTH_MYB"/>
    <property type="match status" value="1"/>
</dbReference>
<feature type="domain" description="Myb-like" evidence="10">
    <location>
        <begin position="90"/>
        <end position="133"/>
    </location>
</feature>
<dbReference type="GO" id="GO:0006357">
    <property type="term" value="P:regulation of transcription by RNA polymerase II"/>
    <property type="evidence" value="ECO:0007669"/>
    <property type="project" value="InterPro"/>
</dbReference>
<evidence type="ECO:0000259" key="13">
    <source>
        <dbReference type="PROSITE" id="PS51293"/>
    </source>
</evidence>